<evidence type="ECO:0000256" key="12">
    <source>
        <dbReference type="SAM" id="MobiDB-lite"/>
    </source>
</evidence>
<evidence type="ECO:0000256" key="4">
    <source>
        <dbReference type="ARBA" id="ARBA00022679"/>
    </source>
</evidence>
<feature type="domain" description="Glycosyl transferase family 51" evidence="13">
    <location>
        <begin position="71"/>
        <end position="223"/>
    </location>
</feature>
<keyword evidence="7 11" id="KW-0573">Peptidoglycan synthesis</keyword>
<protein>
    <recommendedName>
        <fullName evidence="11">Biosynthetic peptidoglycan transglycosylase</fullName>
        <ecNumber evidence="11">2.4.99.28</ecNumber>
    </recommendedName>
    <alternativeName>
        <fullName evidence="11">Glycan polymerase</fullName>
    </alternativeName>
    <alternativeName>
        <fullName evidence="11">Peptidoglycan glycosyltransferase MtgA</fullName>
        <shortName evidence="11">PGT</shortName>
    </alternativeName>
</protein>
<evidence type="ECO:0000256" key="8">
    <source>
        <dbReference type="ARBA" id="ARBA00022989"/>
    </source>
</evidence>
<evidence type="ECO:0000256" key="10">
    <source>
        <dbReference type="ARBA" id="ARBA00023316"/>
    </source>
</evidence>
<dbReference type="Proteomes" id="UP001342418">
    <property type="component" value="Chromosome"/>
</dbReference>
<dbReference type="EC" id="2.4.99.28" evidence="11"/>
<dbReference type="SUPFAM" id="SSF53955">
    <property type="entry name" value="Lysozyme-like"/>
    <property type="match status" value="1"/>
</dbReference>
<keyword evidence="4 11" id="KW-0808">Transferase</keyword>
<feature type="region of interest" description="Disordered" evidence="12">
    <location>
        <begin position="1"/>
        <end position="21"/>
    </location>
</feature>
<evidence type="ECO:0000313" key="15">
    <source>
        <dbReference type="Proteomes" id="UP001342418"/>
    </source>
</evidence>
<dbReference type="InterPro" id="IPR011812">
    <property type="entry name" value="Pep_trsgly"/>
</dbReference>
<dbReference type="InterPro" id="IPR023346">
    <property type="entry name" value="Lysozyme-like_dom_sf"/>
</dbReference>
<proteinExistence type="inferred from homology"/>
<evidence type="ECO:0000256" key="3">
    <source>
        <dbReference type="ARBA" id="ARBA00022676"/>
    </source>
</evidence>
<comment type="pathway">
    <text evidence="11">Cell wall biogenesis; peptidoglycan biosynthesis.</text>
</comment>
<sequence length="249" mass="27395">MPVPTVEGEKRTRGKGGRKRPRGTLRRWLRRILLVLVAVAAVPLLLTLAYRSPVLHPVSTLMLADLIMLKGYDRRWVPLDQISPAVIHSVAMSEDGQFCSHAGVDWRALNTVISDALSGEKPRGASTIPMQTVKNLFLWPGRSFVRKALEVPLAVYFDWAVPKARIMEIYLNIAEWGPGIYGVEAAAQYHFGRSAKDLSARQAALLAVTLPNPLGRQPARPSAGLSRLASIIEARARKAGGYVNCLRTD</sequence>
<dbReference type="Pfam" id="PF00912">
    <property type="entry name" value="Transgly"/>
    <property type="match status" value="1"/>
</dbReference>
<evidence type="ECO:0000256" key="1">
    <source>
        <dbReference type="ARBA" id="ARBA00022475"/>
    </source>
</evidence>
<keyword evidence="3 11" id="KW-0328">Glycosyltransferase</keyword>
<keyword evidence="8 11" id="KW-1133">Transmembrane helix</keyword>
<dbReference type="Gene3D" id="1.10.3810.10">
    <property type="entry name" value="Biosynthetic peptidoglycan transglycosylase-like"/>
    <property type="match status" value="1"/>
</dbReference>
<dbReference type="HAMAP" id="MF_00766">
    <property type="entry name" value="PGT_MtgA"/>
    <property type="match status" value="1"/>
</dbReference>
<dbReference type="PANTHER" id="PTHR30400:SF0">
    <property type="entry name" value="BIOSYNTHETIC PEPTIDOGLYCAN TRANSGLYCOSYLASE"/>
    <property type="match status" value="1"/>
</dbReference>
<dbReference type="InterPro" id="IPR001264">
    <property type="entry name" value="Glyco_trans_51"/>
</dbReference>
<dbReference type="EMBL" id="CP030941">
    <property type="protein sequence ID" value="UUP17331.1"/>
    <property type="molecule type" value="Genomic_DNA"/>
</dbReference>
<evidence type="ECO:0000313" key="14">
    <source>
        <dbReference type="EMBL" id="UUP17331.1"/>
    </source>
</evidence>
<evidence type="ECO:0000256" key="9">
    <source>
        <dbReference type="ARBA" id="ARBA00023136"/>
    </source>
</evidence>
<keyword evidence="15" id="KW-1185">Reference proteome</keyword>
<feature type="compositionally biased region" description="Basic residues" evidence="12">
    <location>
        <begin position="12"/>
        <end position="21"/>
    </location>
</feature>
<comment type="subcellular location">
    <subcellularLocation>
        <location evidence="11">Cell inner membrane</location>
        <topology evidence="11">Single-pass membrane protein</topology>
    </subcellularLocation>
</comment>
<keyword evidence="10 11" id="KW-0961">Cell wall biogenesis/degradation</keyword>
<evidence type="ECO:0000259" key="13">
    <source>
        <dbReference type="Pfam" id="PF00912"/>
    </source>
</evidence>
<reference evidence="14 15" key="1">
    <citation type="submission" date="2018-07" db="EMBL/GenBank/DDBJ databases">
        <title>Genome sequence of Nitratireductor thuwali#1536.</title>
        <authorList>
            <person name="Michoud G."/>
            <person name="Merlino G."/>
            <person name="Sefrji F.O."/>
            <person name="Daffonchio D."/>
        </authorList>
    </citation>
    <scope>NUCLEOTIDE SEQUENCE [LARGE SCALE GENOMIC DNA]</scope>
    <source>
        <strain evidence="15">Nit1536</strain>
    </source>
</reference>
<dbReference type="NCBIfam" id="TIGR02070">
    <property type="entry name" value="mono_pep_trsgly"/>
    <property type="match status" value="1"/>
</dbReference>
<dbReference type="InterPro" id="IPR036950">
    <property type="entry name" value="PBP_transglycosylase"/>
</dbReference>
<keyword evidence="1 11" id="KW-1003">Cell membrane</keyword>
<keyword evidence="6 11" id="KW-0133">Cell shape</keyword>
<evidence type="ECO:0000256" key="5">
    <source>
        <dbReference type="ARBA" id="ARBA00022692"/>
    </source>
</evidence>
<keyword evidence="2 11" id="KW-0997">Cell inner membrane</keyword>
<comment type="similarity">
    <text evidence="11">Belongs to the glycosyltransferase 51 family.</text>
</comment>
<dbReference type="PANTHER" id="PTHR30400">
    <property type="entry name" value="MONOFUNCTIONAL BIOSYNTHETIC PEPTIDOGLYCAN TRANSGLYCOSYLASE"/>
    <property type="match status" value="1"/>
</dbReference>
<dbReference type="GO" id="GO:0016757">
    <property type="term" value="F:glycosyltransferase activity"/>
    <property type="evidence" value="ECO:0007669"/>
    <property type="project" value="UniProtKB-KW"/>
</dbReference>
<feature type="transmembrane region" description="Helical" evidence="11">
    <location>
        <begin position="28"/>
        <end position="48"/>
    </location>
</feature>
<accession>A0ABY5MJJ5</accession>
<comment type="catalytic activity">
    <reaction evidence="11">
        <text>[GlcNAc-(1-&gt;4)-Mur2Ac(oyl-L-Ala-gamma-D-Glu-L-Lys-D-Ala-D-Ala)](n)-di-trans,octa-cis-undecaprenyl diphosphate + beta-D-GlcNAc-(1-&gt;4)-Mur2Ac(oyl-L-Ala-gamma-D-Glu-L-Lys-D-Ala-D-Ala)-di-trans,octa-cis-undecaprenyl diphosphate = [GlcNAc-(1-&gt;4)-Mur2Ac(oyl-L-Ala-gamma-D-Glu-L-Lys-D-Ala-D-Ala)](n+1)-di-trans,octa-cis-undecaprenyl diphosphate + di-trans,octa-cis-undecaprenyl diphosphate + H(+)</text>
        <dbReference type="Rhea" id="RHEA:23708"/>
        <dbReference type="Rhea" id="RHEA-COMP:9602"/>
        <dbReference type="Rhea" id="RHEA-COMP:9603"/>
        <dbReference type="ChEBI" id="CHEBI:15378"/>
        <dbReference type="ChEBI" id="CHEBI:58405"/>
        <dbReference type="ChEBI" id="CHEBI:60033"/>
        <dbReference type="ChEBI" id="CHEBI:78435"/>
        <dbReference type="EC" id="2.4.99.28"/>
    </reaction>
</comment>
<keyword evidence="9 11" id="KW-0472">Membrane</keyword>
<evidence type="ECO:0000256" key="6">
    <source>
        <dbReference type="ARBA" id="ARBA00022960"/>
    </source>
</evidence>
<name>A0ABY5MJJ5_9HYPH</name>
<evidence type="ECO:0000256" key="2">
    <source>
        <dbReference type="ARBA" id="ARBA00022519"/>
    </source>
</evidence>
<organism evidence="14 15">
    <name type="scientific">Nitratireductor thuwali</name>
    <dbReference type="NCBI Taxonomy" id="2267699"/>
    <lineage>
        <taxon>Bacteria</taxon>
        <taxon>Pseudomonadati</taxon>
        <taxon>Pseudomonadota</taxon>
        <taxon>Alphaproteobacteria</taxon>
        <taxon>Hyphomicrobiales</taxon>
        <taxon>Phyllobacteriaceae</taxon>
        <taxon>Nitratireductor</taxon>
    </lineage>
</organism>
<evidence type="ECO:0000256" key="11">
    <source>
        <dbReference type="HAMAP-Rule" id="MF_00766"/>
    </source>
</evidence>
<gene>
    <name evidence="11 14" type="primary">mtgA</name>
    <name evidence="14" type="ORF">NTH_01795</name>
</gene>
<evidence type="ECO:0000256" key="7">
    <source>
        <dbReference type="ARBA" id="ARBA00022984"/>
    </source>
</evidence>
<keyword evidence="5 11" id="KW-0812">Transmembrane</keyword>
<comment type="function">
    <text evidence="11">Peptidoglycan polymerase that catalyzes glycan chain elongation from lipid-linked precursors.</text>
</comment>